<dbReference type="Proteomes" id="UP001139971">
    <property type="component" value="Unassembled WGS sequence"/>
</dbReference>
<evidence type="ECO:0000313" key="3">
    <source>
        <dbReference type="Proteomes" id="UP001139971"/>
    </source>
</evidence>
<organism evidence="2 3">
    <name type="scientific">Tahibacter soli</name>
    <dbReference type="NCBI Taxonomy" id="2983605"/>
    <lineage>
        <taxon>Bacteria</taxon>
        <taxon>Pseudomonadati</taxon>
        <taxon>Pseudomonadota</taxon>
        <taxon>Gammaproteobacteria</taxon>
        <taxon>Lysobacterales</taxon>
        <taxon>Rhodanobacteraceae</taxon>
        <taxon>Tahibacter</taxon>
    </lineage>
</organism>
<keyword evidence="3" id="KW-1185">Reference proteome</keyword>
<dbReference type="EMBL" id="JAOVZO020000023">
    <property type="protein sequence ID" value="MDC8016246.1"/>
    <property type="molecule type" value="Genomic_DNA"/>
</dbReference>
<accession>A0A9X3YU04</accession>
<protein>
    <submittedName>
        <fullName evidence="2">Uncharacterized protein</fullName>
    </submittedName>
</protein>
<dbReference type="AlphaFoldDB" id="A0A9X3YU04"/>
<dbReference type="RefSeq" id="WP_263542475.1">
    <property type="nucleotide sequence ID" value="NZ_JAOVZO020000023.1"/>
</dbReference>
<comment type="caution">
    <text evidence="2">The sequence shown here is derived from an EMBL/GenBank/DDBJ whole genome shotgun (WGS) entry which is preliminary data.</text>
</comment>
<name>A0A9X3YU04_9GAMM</name>
<evidence type="ECO:0000256" key="1">
    <source>
        <dbReference type="SAM" id="MobiDB-lite"/>
    </source>
</evidence>
<proteinExistence type="predicted"/>
<gene>
    <name evidence="2" type="ORF">OD750_027275</name>
</gene>
<evidence type="ECO:0000313" key="2">
    <source>
        <dbReference type="EMBL" id="MDC8016246.1"/>
    </source>
</evidence>
<sequence>MLDLDLAVAVRLIALPQCVVEPLEFDLGLANRLLACSQFEFARPQIALEAPLLGREVGVVRCAVGRLFIHGEHLGAGSDGASVFARSVATGQFIPPRSPRDFHDRLTTAAPKKRKTR</sequence>
<reference evidence="2" key="1">
    <citation type="submission" date="2023-02" db="EMBL/GenBank/DDBJ databases">
        <title>Tahibacter soli sp. nov. isolated from soil.</title>
        <authorList>
            <person name="Baek J.H."/>
            <person name="Lee J.K."/>
            <person name="Choi D.G."/>
            <person name="Jeon C.O."/>
        </authorList>
    </citation>
    <scope>NUCLEOTIDE SEQUENCE</scope>
    <source>
        <strain evidence="2">BL</strain>
    </source>
</reference>
<feature type="region of interest" description="Disordered" evidence="1">
    <location>
        <begin position="95"/>
        <end position="117"/>
    </location>
</feature>